<dbReference type="AlphaFoldDB" id="A0A9D4S7Y3"/>
<reference evidence="1" key="1">
    <citation type="journal article" date="2019" name="bioRxiv">
        <title>The Genome of the Zebra Mussel, Dreissena polymorpha: A Resource for Invasive Species Research.</title>
        <authorList>
            <person name="McCartney M.A."/>
            <person name="Auch B."/>
            <person name="Kono T."/>
            <person name="Mallez S."/>
            <person name="Zhang Y."/>
            <person name="Obille A."/>
            <person name="Becker A."/>
            <person name="Abrahante J.E."/>
            <person name="Garbe J."/>
            <person name="Badalamenti J.P."/>
            <person name="Herman A."/>
            <person name="Mangelson H."/>
            <person name="Liachko I."/>
            <person name="Sullivan S."/>
            <person name="Sone E.D."/>
            <person name="Koren S."/>
            <person name="Silverstein K.A.T."/>
            <person name="Beckman K.B."/>
            <person name="Gohl D.M."/>
        </authorList>
    </citation>
    <scope>NUCLEOTIDE SEQUENCE</scope>
    <source>
        <strain evidence="1">Duluth1</strain>
        <tissue evidence="1">Whole animal</tissue>
    </source>
</reference>
<gene>
    <name evidence="1" type="ORF">DPMN_017230</name>
</gene>
<sequence length="69" mass="7566">MLQFDCIGEANDSENGSLGTLYELLVAMDVTSELVIVGSKRVLEKLGTPQLVQIQLTFEAMPLYTSRGM</sequence>
<accession>A0A9D4S7Y3</accession>
<reference evidence="1" key="2">
    <citation type="submission" date="2020-11" db="EMBL/GenBank/DDBJ databases">
        <authorList>
            <person name="McCartney M.A."/>
            <person name="Auch B."/>
            <person name="Kono T."/>
            <person name="Mallez S."/>
            <person name="Becker A."/>
            <person name="Gohl D.M."/>
            <person name="Silverstein K.A.T."/>
            <person name="Koren S."/>
            <person name="Bechman K.B."/>
            <person name="Herman A."/>
            <person name="Abrahante J.E."/>
            <person name="Garbe J."/>
        </authorList>
    </citation>
    <scope>NUCLEOTIDE SEQUENCE</scope>
    <source>
        <strain evidence="1">Duluth1</strain>
        <tissue evidence="1">Whole animal</tissue>
    </source>
</reference>
<name>A0A9D4S7Y3_DREPO</name>
<protein>
    <submittedName>
        <fullName evidence="1">Uncharacterized protein</fullName>
    </submittedName>
</protein>
<comment type="caution">
    <text evidence="1">The sequence shown here is derived from an EMBL/GenBank/DDBJ whole genome shotgun (WGS) entry which is preliminary data.</text>
</comment>
<organism evidence="1 2">
    <name type="scientific">Dreissena polymorpha</name>
    <name type="common">Zebra mussel</name>
    <name type="synonym">Mytilus polymorpha</name>
    <dbReference type="NCBI Taxonomy" id="45954"/>
    <lineage>
        <taxon>Eukaryota</taxon>
        <taxon>Metazoa</taxon>
        <taxon>Spiralia</taxon>
        <taxon>Lophotrochozoa</taxon>
        <taxon>Mollusca</taxon>
        <taxon>Bivalvia</taxon>
        <taxon>Autobranchia</taxon>
        <taxon>Heteroconchia</taxon>
        <taxon>Euheterodonta</taxon>
        <taxon>Imparidentia</taxon>
        <taxon>Neoheterodontei</taxon>
        <taxon>Myida</taxon>
        <taxon>Dreissenoidea</taxon>
        <taxon>Dreissenidae</taxon>
        <taxon>Dreissena</taxon>
    </lineage>
</organism>
<proteinExistence type="predicted"/>
<evidence type="ECO:0000313" key="2">
    <source>
        <dbReference type="Proteomes" id="UP000828390"/>
    </source>
</evidence>
<dbReference type="Proteomes" id="UP000828390">
    <property type="component" value="Unassembled WGS sequence"/>
</dbReference>
<keyword evidence="2" id="KW-1185">Reference proteome</keyword>
<evidence type="ECO:0000313" key="1">
    <source>
        <dbReference type="EMBL" id="KAH3893087.1"/>
    </source>
</evidence>
<dbReference type="EMBL" id="JAIWYP010000001">
    <property type="protein sequence ID" value="KAH3893087.1"/>
    <property type="molecule type" value="Genomic_DNA"/>
</dbReference>